<organism evidence="3 4">
    <name type="scientific">Haloterrigena salifodinae</name>
    <dbReference type="NCBI Taxonomy" id="2675099"/>
    <lineage>
        <taxon>Archaea</taxon>
        <taxon>Methanobacteriati</taxon>
        <taxon>Methanobacteriota</taxon>
        <taxon>Stenosarchaea group</taxon>
        <taxon>Halobacteria</taxon>
        <taxon>Halobacteriales</taxon>
        <taxon>Natrialbaceae</taxon>
        <taxon>Haloterrigena</taxon>
    </lineage>
</organism>
<dbReference type="GeneID" id="62875024"/>
<dbReference type="KEGG" id="hsal:JMJ58_07830"/>
<dbReference type="PANTHER" id="PTHR46268:SF24">
    <property type="entry name" value="UNIVERSAL STRESS PROTEIN"/>
    <property type="match status" value="1"/>
</dbReference>
<evidence type="ECO:0000313" key="4">
    <source>
        <dbReference type="Proteomes" id="UP000637819"/>
    </source>
</evidence>
<feature type="domain" description="UspA" evidence="2">
    <location>
        <begin position="2"/>
        <end position="138"/>
    </location>
</feature>
<dbReference type="CDD" id="cd00293">
    <property type="entry name" value="USP-like"/>
    <property type="match status" value="1"/>
</dbReference>
<dbReference type="InterPro" id="IPR006016">
    <property type="entry name" value="UspA"/>
</dbReference>
<dbReference type="InterPro" id="IPR014729">
    <property type="entry name" value="Rossmann-like_a/b/a_fold"/>
</dbReference>
<gene>
    <name evidence="3" type="ORF">JMJ58_07830</name>
</gene>
<evidence type="ECO:0000256" key="1">
    <source>
        <dbReference type="ARBA" id="ARBA00008791"/>
    </source>
</evidence>
<dbReference type="AlphaFoldDB" id="A0A8T8E4G9"/>
<protein>
    <submittedName>
        <fullName evidence="3">Universal stress protein</fullName>
    </submittedName>
</protein>
<keyword evidence="4" id="KW-1185">Reference proteome</keyword>
<sequence length="138" mass="15234">MKVLVAYDGSAPAQKAVEYAFDEYADEEIILLRVVELADGYTEASIRAIQDLLDDREEEAAARLREDLMELVDTSGVDFQMDVASGDPAREVVEYAEENDVDHILVGSHGRQGVSRILLGSVAERIVRRAPVSVTLVR</sequence>
<dbReference type="Gene3D" id="3.40.50.620">
    <property type="entry name" value="HUPs"/>
    <property type="match status" value="1"/>
</dbReference>
<dbReference type="Pfam" id="PF00582">
    <property type="entry name" value="Usp"/>
    <property type="match status" value="1"/>
</dbReference>
<dbReference type="EMBL" id="CP069188">
    <property type="protein sequence ID" value="QRV16765.1"/>
    <property type="molecule type" value="Genomic_DNA"/>
</dbReference>
<dbReference type="PRINTS" id="PR01438">
    <property type="entry name" value="UNVRSLSTRESS"/>
</dbReference>
<dbReference type="SUPFAM" id="SSF52402">
    <property type="entry name" value="Adenine nucleotide alpha hydrolases-like"/>
    <property type="match status" value="1"/>
</dbReference>
<dbReference type="RefSeq" id="WP_126663794.1">
    <property type="nucleotide sequence ID" value="NZ_CP069188.1"/>
</dbReference>
<accession>A0A8T8E4G9</accession>
<dbReference type="InterPro" id="IPR006015">
    <property type="entry name" value="Universal_stress_UspA"/>
</dbReference>
<evidence type="ECO:0000259" key="2">
    <source>
        <dbReference type="Pfam" id="PF00582"/>
    </source>
</evidence>
<evidence type="ECO:0000313" key="3">
    <source>
        <dbReference type="EMBL" id="QRV16765.1"/>
    </source>
</evidence>
<reference evidence="3 4" key="1">
    <citation type="submission" date="2021-01" db="EMBL/GenBank/DDBJ databases">
        <title>Genome Sequence and Methylation Pattern of Haloterrigena salifodinae BOL5-1, An Extremely Halophilic Archaeon from a Bolivian Salt Mine.</title>
        <authorList>
            <person name="DasSarma P."/>
            <person name="Anton B.P."/>
            <person name="DasSarma S.L."/>
            <person name="von Ehrenheim H.A.L."/>
            <person name="Martinez F.L."/>
            <person name="Guzman D."/>
            <person name="Roberts R.J."/>
            <person name="DasSarma S."/>
        </authorList>
    </citation>
    <scope>NUCLEOTIDE SEQUENCE [LARGE SCALE GENOMIC DNA]</scope>
    <source>
        <strain evidence="3 4">BOL5-1</strain>
    </source>
</reference>
<name>A0A8T8E4G9_9EURY</name>
<dbReference type="Proteomes" id="UP000637819">
    <property type="component" value="Chromosome"/>
</dbReference>
<dbReference type="OrthoDB" id="105697at2157"/>
<proteinExistence type="inferred from homology"/>
<comment type="similarity">
    <text evidence="1">Belongs to the universal stress protein A family.</text>
</comment>
<dbReference type="PANTHER" id="PTHR46268">
    <property type="entry name" value="STRESS RESPONSE PROTEIN NHAX"/>
    <property type="match status" value="1"/>
</dbReference>